<dbReference type="GO" id="GO:0005576">
    <property type="term" value="C:extracellular region"/>
    <property type="evidence" value="ECO:0007669"/>
    <property type="project" value="InterPro"/>
</dbReference>
<sequence>MRYLLKLFIVIISVSTSLLTSNFDQAQKDEFVIKHNTLRSGEAGSNLLKMRWDDTIAAKAQELADKCVFEHDLTSNLTGTFSNVGQNIFAGSGSLDVSYAVQYWFDEKYNFTFGSPCTCSKVCGHYTQVVWSESYAIGCGFKECSPLKNSSNNDLYGGSTAHFIVCNYGPPGNTQSCPYNQGNPCSGCGIGKTCETNLCVDTVTTAATTEATEAATTAAATTAATTVATSATTKAEIATTATSQTTAGSETTVGTLSTTATKDAITTEDGTTALEGHTTQETTTAVGGGGTTSTVTFVKTSAVTDSTGTTRKITMSTEKGVTSQSTPVQTETETLGGSVTTIGGTNTASTHIGGKETTSFVTTATNKVTDKTSTDGQTTGKAGSISTKAATAADKTTKEITTKVETTALPITQKTSKTTATVKENPTTVKSTESPTTVKPTESPTSTAKQKETTTAEDVTTVGKNDETTKARILVEQTTVDDSQPCSVWTYLCKNGGKVWAEIKSAIKLSVKKGVNGYCRENVHECCPDIAQTERYASTLLAFTGEDGVKIADGYPEEKSPGLHVMIFIEVEETNELCLEALKNPTRRKRATTKIVLPQETLQKILEKYTGSINQTLLNNTNASLSSIDKPTLEKDIEKEEASNAIIYVMVTISIVVPLIIAVIVAFLCYWQQKKKGLVEKDALSTEYASDVPTIRKRMDPYSRSYLFGR</sequence>
<evidence type="ECO:0000313" key="6">
    <source>
        <dbReference type="Proteomes" id="UP000549394"/>
    </source>
</evidence>
<keyword evidence="2" id="KW-0472">Membrane</keyword>
<dbReference type="Proteomes" id="UP000549394">
    <property type="component" value="Unassembled WGS sequence"/>
</dbReference>
<dbReference type="InterPro" id="IPR014044">
    <property type="entry name" value="CAP_dom"/>
</dbReference>
<evidence type="ECO:0000256" key="2">
    <source>
        <dbReference type="SAM" id="Phobius"/>
    </source>
</evidence>
<gene>
    <name evidence="5" type="ORF">DGYR_LOCUS6415</name>
</gene>
<keyword evidence="2" id="KW-0812">Transmembrane</keyword>
<evidence type="ECO:0000259" key="4">
    <source>
        <dbReference type="SMART" id="SM00198"/>
    </source>
</evidence>
<proteinExistence type="predicted"/>
<dbReference type="PROSITE" id="PS01009">
    <property type="entry name" value="CRISP_1"/>
    <property type="match status" value="1"/>
</dbReference>
<dbReference type="SUPFAM" id="SSF55797">
    <property type="entry name" value="PR-1-like"/>
    <property type="match status" value="1"/>
</dbReference>
<dbReference type="SMART" id="SM00198">
    <property type="entry name" value="SCP"/>
    <property type="match status" value="1"/>
</dbReference>
<name>A0A7I8VQC9_9ANNE</name>
<dbReference type="InterPro" id="IPR035940">
    <property type="entry name" value="CAP_sf"/>
</dbReference>
<dbReference type="OrthoDB" id="43654at2759"/>
<evidence type="ECO:0000256" key="1">
    <source>
        <dbReference type="SAM" id="MobiDB-lite"/>
    </source>
</evidence>
<keyword evidence="2" id="KW-1133">Transmembrane helix</keyword>
<feature type="domain" description="SCP" evidence="4">
    <location>
        <begin position="26"/>
        <end position="176"/>
    </location>
</feature>
<dbReference type="PRINTS" id="PR00837">
    <property type="entry name" value="V5TPXLIKE"/>
</dbReference>
<feature type="compositionally biased region" description="Polar residues" evidence="1">
    <location>
        <begin position="415"/>
        <end position="448"/>
    </location>
</feature>
<protein>
    <submittedName>
        <fullName evidence="5">DgyrCDS6696</fullName>
    </submittedName>
</protein>
<keyword evidence="3" id="KW-0732">Signal</keyword>
<evidence type="ECO:0000256" key="3">
    <source>
        <dbReference type="SAM" id="SignalP"/>
    </source>
</evidence>
<organism evidence="5 6">
    <name type="scientific">Dimorphilus gyrociliatus</name>
    <dbReference type="NCBI Taxonomy" id="2664684"/>
    <lineage>
        <taxon>Eukaryota</taxon>
        <taxon>Metazoa</taxon>
        <taxon>Spiralia</taxon>
        <taxon>Lophotrochozoa</taxon>
        <taxon>Annelida</taxon>
        <taxon>Polychaeta</taxon>
        <taxon>Polychaeta incertae sedis</taxon>
        <taxon>Dinophilidae</taxon>
        <taxon>Dimorphilus</taxon>
    </lineage>
</organism>
<comment type="caution">
    <text evidence="5">The sequence shown here is derived from an EMBL/GenBank/DDBJ whole genome shotgun (WGS) entry which is preliminary data.</text>
</comment>
<feature type="region of interest" description="Disordered" evidence="1">
    <location>
        <begin position="415"/>
        <end position="463"/>
    </location>
</feature>
<feature type="signal peptide" evidence="3">
    <location>
        <begin position="1"/>
        <end position="20"/>
    </location>
</feature>
<feature type="transmembrane region" description="Helical" evidence="2">
    <location>
        <begin position="645"/>
        <end position="671"/>
    </location>
</feature>
<evidence type="ECO:0000313" key="5">
    <source>
        <dbReference type="EMBL" id="CAD5117955.1"/>
    </source>
</evidence>
<dbReference type="Pfam" id="PF00188">
    <property type="entry name" value="CAP"/>
    <property type="match status" value="1"/>
</dbReference>
<feature type="chain" id="PRO_5029529624" evidence="3">
    <location>
        <begin position="21"/>
        <end position="710"/>
    </location>
</feature>
<dbReference type="Gene3D" id="3.40.33.10">
    <property type="entry name" value="CAP"/>
    <property type="match status" value="1"/>
</dbReference>
<keyword evidence="6" id="KW-1185">Reference proteome</keyword>
<reference evidence="5 6" key="1">
    <citation type="submission" date="2020-08" db="EMBL/GenBank/DDBJ databases">
        <authorList>
            <person name="Hejnol A."/>
        </authorList>
    </citation>
    <scope>NUCLEOTIDE SEQUENCE [LARGE SCALE GENOMIC DNA]</scope>
</reference>
<dbReference type="PANTHER" id="PTHR10334">
    <property type="entry name" value="CYSTEINE-RICH SECRETORY PROTEIN-RELATED"/>
    <property type="match status" value="1"/>
</dbReference>
<dbReference type="InterPro" id="IPR018244">
    <property type="entry name" value="Allrgn_V5/Tpx1_CS"/>
</dbReference>
<accession>A0A7I8VQC9</accession>
<dbReference type="EMBL" id="CAJFCJ010000007">
    <property type="protein sequence ID" value="CAD5117955.1"/>
    <property type="molecule type" value="Genomic_DNA"/>
</dbReference>
<dbReference type="InterPro" id="IPR001283">
    <property type="entry name" value="CRISP-related"/>
</dbReference>
<dbReference type="AlphaFoldDB" id="A0A7I8VQC9"/>